<dbReference type="GO" id="GO:0046872">
    <property type="term" value="F:metal ion binding"/>
    <property type="evidence" value="ECO:0007669"/>
    <property type="project" value="InterPro"/>
</dbReference>
<feature type="region of interest" description="Disordered" evidence="1">
    <location>
        <begin position="315"/>
        <end position="341"/>
    </location>
</feature>
<proteinExistence type="predicted"/>
<evidence type="ECO:0000313" key="3">
    <source>
        <dbReference type="EMBL" id="GJM84656.1"/>
    </source>
</evidence>
<dbReference type="PROSITE" id="PS50846">
    <property type="entry name" value="HMA_2"/>
    <property type="match status" value="2"/>
</dbReference>
<dbReference type="InterPro" id="IPR044594">
    <property type="entry name" value="HIPP01/3/5/6"/>
</dbReference>
<comment type="caution">
    <text evidence="3">The sequence shown here is derived from an EMBL/GenBank/DDBJ whole genome shotgun (WGS) entry which is preliminary data.</text>
</comment>
<evidence type="ECO:0000256" key="1">
    <source>
        <dbReference type="SAM" id="MobiDB-lite"/>
    </source>
</evidence>
<evidence type="ECO:0000313" key="4">
    <source>
        <dbReference type="Proteomes" id="UP001054889"/>
    </source>
</evidence>
<dbReference type="CDD" id="cd00371">
    <property type="entry name" value="HMA"/>
    <property type="match status" value="2"/>
</dbReference>
<dbReference type="SUPFAM" id="SSF55008">
    <property type="entry name" value="HMA, heavy metal-associated domain"/>
    <property type="match status" value="2"/>
</dbReference>
<reference evidence="3" key="2">
    <citation type="submission" date="2021-12" db="EMBL/GenBank/DDBJ databases">
        <title>Resequencing data analysis of finger millet.</title>
        <authorList>
            <person name="Hatakeyama M."/>
            <person name="Aluri S."/>
            <person name="Balachadran M.T."/>
            <person name="Sivarajan S.R."/>
            <person name="Poveda L."/>
            <person name="Shimizu-Inatsugi R."/>
            <person name="Schlapbach R."/>
            <person name="Sreeman S.M."/>
            <person name="Shimizu K.K."/>
        </authorList>
    </citation>
    <scope>NUCLEOTIDE SEQUENCE</scope>
</reference>
<accession>A0AAV5BF45</accession>
<gene>
    <name evidence="3" type="primary">ga00347</name>
    <name evidence="3" type="ORF">PR202_ga00347</name>
</gene>
<reference evidence="3" key="1">
    <citation type="journal article" date="2018" name="DNA Res.">
        <title>Multiple hybrid de novo genome assembly of finger millet, an orphan allotetraploid crop.</title>
        <authorList>
            <person name="Hatakeyama M."/>
            <person name="Aluri S."/>
            <person name="Balachadran M.T."/>
            <person name="Sivarajan S.R."/>
            <person name="Patrignani A."/>
            <person name="Gruter S."/>
            <person name="Poveda L."/>
            <person name="Shimizu-Inatsugi R."/>
            <person name="Baeten J."/>
            <person name="Francoijs K.J."/>
            <person name="Nataraja K.N."/>
            <person name="Reddy Y.A.N."/>
            <person name="Phadnis S."/>
            <person name="Ravikumar R.L."/>
            <person name="Schlapbach R."/>
            <person name="Sreeman S.M."/>
            <person name="Shimizu K.K."/>
        </authorList>
    </citation>
    <scope>NUCLEOTIDE SEQUENCE</scope>
</reference>
<dbReference type="PANTHER" id="PTHR46413:SF6">
    <property type="entry name" value="HMA DOMAIN-CONTAINING PROTEIN"/>
    <property type="match status" value="1"/>
</dbReference>
<dbReference type="EMBL" id="BQKI01000001">
    <property type="protein sequence ID" value="GJM84656.1"/>
    <property type="molecule type" value="Genomic_DNA"/>
</dbReference>
<dbReference type="InterPro" id="IPR006121">
    <property type="entry name" value="HMA_dom"/>
</dbReference>
<dbReference type="AlphaFoldDB" id="A0AAV5BF45"/>
<sequence>MPAPPVILKMDLHCKACARKIKLAVMNVPGVKRVTVTVEAGLVAVEGTADPEALRARLYDRVKPVPVTIVSDGKEQGEVVGDSAAGAVVKEDAASSPPRRPAPAPPLVLRMKLHCDCCAGKVKELAMKIPGVKEVTTDVKASRVEVIGTADASTVATTIGVDTKRSVKVISDPGGTGFPGYKQPKKKKKAAAQATAEQEEPNETAAAATEDGNASPVLTPIKLDSRLRIVEPEAPSPPPAQVYGTPAPEAAYYYNPETGGRYGVQHWTAPAPYTSFGGGYYDHRGQGQVYGGDQYMWPTTPYPTPASCYYSYSDGPPGVRVRGQENGDDDENNAGSECTIQ</sequence>
<organism evidence="3 4">
    <name type="scientific">Eleusine coracana subsp. coracana</name>
    <dbReference type="NCBI Taxonomy" id="191504"/>
    <lineage>
        <taxon>Eukaryota</taxon>
        <taxon>Viridiplantae</taxon>
        <taxon>Streptophyta</taxon>
        <taxon>Embryophyta</taxon>
        <taxon>Tracheophyta</taxon>
        <taxon>Spermatophyta</taxon>
        <taxon>Magnoliopsida</taxon>
        <taxon>Liliopsida</taxon>
        <taxon>Poales</taxon>
        <taxon>Poaceae</taxon>
        <taxon>PACMAD clade</taxon>
        <taxon>Chloridoideae</taxon>
        <taxon>Cynodonteae</taxon>
        <taxon>Eleusininae</taxon>
        <taxon>Eleusine</taxon>
    </lineage>
</organism>
<dbReference type="Proteomes" id="UP001054889">
    <property type="component" value="Unassembled WGS sequence"/>
</dbReference>
<dbReference type="Gene3D" id="3.30.70.100">
    <property type="match status" value="2"/>
</dbReference>
<name>A0AAV5BF45_ELECO</name>
<evidence type="ECO:0000259" key="2">
    <source>
        <dbReference type="PROSITE" id="PS50846"/>
    </source>
</evidence>
<dbReference type="PANTHER" id="PTHR46413">
    <property type="entry name" value="HEAVY METAL-ASSOCIATED ISOPRENYLATED PLANT PROTEIN 6"/>
    <property type="match status" value="1"/>
</dbReference>
<dbReference type="InterPro" id="IPR036163">
    <property type="entry name" value="HMA_dom_sf"/>
</dbReference>
<feature type="region of interest" description="Disordered" evidence="1">
    <location>
        <begin position="174"/>
        <end position="216"/>
    </location>
</feature>
<protein>
    <recommendedName>
        <fullName evidence="2">HMA domain-containing protein</fullName>
    </recommendedName>
</protein>
<feature type="domain" description="HMA" evidence="2">
    <location>
        <begin position="3"/>
        <end position="66"/>
    </location>
</feature>
<dbReference type="Pfam" id="PF00403">
    <property type="entry name" value="HMA"/>
    <property type="match status" value="2"/>
</dbReference>
<keyword evidence="4" id="KW-1185">Reference proteome</keyword>
<feature type="domain" description="HMA" evidence="2">
    <location>
        <begin position="104"/>
        <end position="170"/>
    </location>
</feature>